<feature type="transmembrane region" description="Helical" evidence="2">
    <location>
        <begin position="109"/>
        <end position="132"/>
    </location>
</feature>
<protein>
    <submittedName>
        <fullName evidence="3">Uncharacterized protein</fullName>
    </submittedName>
</protein>
<evidence type="ECO:0000313" key="3">
    <source>
        <dbReference type="EMBL" id="QDU74121.1"/>
    </source>
</evidence>
<dbReference type="KEGG" id="bvo:Pan97_11260"/>
<keyword evidence="4" id="KW-1185">Reference proteome</keyword>
<keyword evidence="2" id="KW-0812">Transmembrane</keyword>
<keyword evidence="2" id="KW-1133">Transmembrane helix</keyword>
<name>A0A518C4J1_9BACT</name>
<keyword evidence="2" id="KW-0472">Membrane</keyword>
<sequence length="237" mass="25186">MQVRCITLPDPSTDLADPAPERPAEELLSKRVVGYAFLGCVGLLVLVLLYMIVGIIGPLTRTPVFTEKLIDSVIEDIDSADPQRQRFSLEFVTGLEYGAAQIRTINVQIAIASIGGFFLIVIGVILFAIGFVTPFGFQGTVGKLSLNWVNGAPGIFCALLGAILMIVGVTRPTLSLKQVEFSQETRPGADPNSDAPSGQNTSFSSGFSGVPEGIDADYAKPKPTENDGESKPSVPEV</sequence>
<reference evidence="4" key="1">
    <citation type="submission" date="2019-02" db="EMBL/GenBank/DDBJ databases">
        <title>Deep-cultivation of Planctomycetes and their phenomic and genomic characterization uncovers novel biology.</title>
        <authorList>
            <person name="Wiegand S."/>
            <person name="Jogler M."/>
            <person name="Boedeker C."/>
            <person name="Pinto D."/>
            <person name="Vollmers J."/>
            <person name="Rivas-Marin E."/>
            <person name="Kohn T."/>
            <person name="Peeters S.H."/>
            <person name="Heuer A."/>
            <person name="Rast P."/>
            <person name="Oberbeckmann S."/>
            <person name="Bunk B."/>
            <person name="Jeske O."/>
            <person name="Meyerdierks A."/>
            <person name="Storesund J.E."/>
            <person name="Kallscheuer N."/>
            <person name="Luecker S."/>
            <person name="Lage O.M."/>
            <person name="Pohl T."/>
            <person name="Merkel B.J."/>
            <person name="Hornburger P."/>
            <person name="Mueller R.-W."/>
            <person name="Bruemmer F."/>
            <person name="Labrenz M."/>
            <person name="Spormann A.M."/>
            <person name="Op den Camp H."/>
            <person name="Overmann J."/>
            <person name="Amann R."/>
            <person name="Jetten M.S.M."/>
            <person name="Mascher T."/>
            <person name="Medema M.H."/>
            <person name="Devos D.P."/>
            <person name="Kaster A.-K."/>
            <person name="Ovreas L."/>
            <person name="Rohde M."/>
            <person name="Galperin M.Y."/>
            <person name="Jogler C."/>
        </authorList>
    </citation>
    <scope>NUCLEOTIDE SEQUENCE [LARGE SCALE GENOMIC DNA]</scope>
    <source>
        <strain evidence="4">Pan97</strain>
    </source>
</reference>
<feature type="compositionally biased region" description="Basic and acidic residues" evidence="1">
    <location>
        <begin position="217"/>
        <end position="230"/>
    </location>
</feature>
<evidence type="ECO:0000313" key="4">
    <source>
        <dbReference type="Proteomes" id="UP000318626"/>
    </source>
</evidence>
<feature type="compositionally biased region" description="Polar residues" evidence="1">
    <location>
        <begin position="194"/>
        <end position="207"/>
    </location>
</feature>
<organism evidence="3 4">
    <name type="scientific">Bremerella volcania</name>
    <dbReference type="NCBI Taxonomy" id="2527984"/>
    <lineage>
        <taxon>Bacteria</taxon>
        <taxon>Pseudomonadati</taxon>
        <taxon>Planctomycetota</taxon>
        <taxon>Planctomycetia</taxon>
        <taxon>Pirellulales</taxon>
        <taxon>Pirellulaceae</taxon>
        <taxon>Bremerella</taxon>
    </lineage>
</organism>
<dbReference type="Proteomes" id="UP000318626">
    <property type="component" value="Chromosome"/>
</dbReference>
<feature type="transmembrane region" description="Helical" evidence="2">
    <location>
        <begin position="152"/>
        <end position="170"/>
    </location>
</feature>
<proteinExistence type="predicted"/>
<evidence type="ECO:0000256" key="2">
    <source>
        <dbReference type="SAM" id="Phobius"/>
    </source>
</evidence>
<accession>A0A518C4J1</accession>
<dbReference type="AlphaFoldDB" id="A0A518C4J1"/>
<feature type="transmembrane region" description="Helical" evidence="2">
    <location>
        <begin position="32"/>
        <end position="53"/>
    </location>
</feature>
<gene>
    <name evidence="3" type="ORF">Pan97_11260</name>
</gene>
<feature type="region of interest" description="Disordered" evidence="1">
    <location>
        <begin position="180"/>
        <end position="237"/>
    </location>
</feature>
<dbReference type="EMBL" id="CP036289">
    <property type="protein sequence ID" value="QDU74121.1"/>
    <property type="molecule type" value="Genomic_DNA"/>
</dbReference>
<evidence type="ECO:0000256" key="1">
    <source>
        <dbReference type="SAM" id="MobiDB-lite"/>
    </source>
</evidence>